<evidence type="ECO:0000313" key="8">
    <source>
        <dbReference type="Proteomes" id="UP000602076"/>
    </source>
</evidence>
<dbReference type="GO" id="GO:0008299">
    <property type="term" value="P:isoprenoid biosynthetic process"/>
    <property type="evidence" value="ECO:0007669"/>
    <property type="project" value="UniProtKB-KW"/>
</dbReference>
<evidence type="ECO:0000313" key="7">
    <source>
        <dbReference type="EMBL" id="MBD3108821.1"/>
    </source>
</evidence>
<evidence type="ECO:0000256" key="6">
    <source>
        <dbReference type="ARBA" id="ARBA00023229"/>
    </source>
</evidence>
<keyword evidence="4" id="KW-0479">Metal-binding</keyword>
<evidence type="ECO:0000256" key="5">
    <source>
        <dbReference type="ARBA" id="ARBA00022842"/>
    </source>
</evidence>
<evidence type="ECO:0000256" key="3">
    <source>
        <dbReference type="ARBA" id="ARBA00022679"/>
    </source>
</evidence>
<evidence type="ECO:0000256" key="2">
    <source>
        <dbReference type="ARBA" id="ARBA00006706"/>
    </source>
</evidence>
<name>A0A927CXE3_9BACI</name>
<dbReference type="InterPro" id="IPR033749">
    <property type="entry name" value="Polyprenyl_synt_CS"/>
</dbReference>
<organism evidence="7 8">
    <name type="scientific">Peribacillus faecalis</name>
    <dbReference type="NCBI Taxonomy" id="2772559"/>
    <lineage>
        <taxon>Bacteria</taxon>
        <taxon>Bacillati</taxon>
        <taxon>Bacillota</taxon>
        <taxon>Bacilli</taxon>
        <taxon>Bacillales</taxon>
        <taxon>Bacillaceae</taxon>
        <taxon>Peribacillus</taxon>
    </lineage>
</organism>
<dbReference type="PANTHER" id="PTHR43281">
    <property type="entry name" value="FARNESYL DIPHOSPHATE SYNTHASE"/>
    <property type="match status" value="1"/>
</dbReference>
<accession>A0A927CXE3</accession>
<evidence type="ECO:0000256" key="4">
    <source>
        <dbReference type="ARBA" id="ARBA00022723"/>
    </source>
</evidence>
<dbReference type="AlphaFoldDB" id="A0A927CXE3"/>
<dbReference type="InterPro" id="IPR008949">
    <property type="entry name" value="Isoprenoid_synthase_dom_sf"/>
</dbReference>
<dbReference type="EMBL" id="JACXSI010000023">
    <property type="protein sequence ID" value="MBD3108821.1"/>
    <property type="molecule type" value="Genomic_DNA"/>
</dbReference>
<proteinExistence type="inferred from homology"/>
<evidence type="ECO:0000256" key="1">
    <source>
        <dbReference type="ARBA" id="ARBA00001946"/>
    </source>
</evidence>
<sequence length="788" mass="91630">MRDELKKKADESYRVAEYRALQYYRALHRQVQEESFVPVLTEDFHSWSKEHIRRRSMFSFLLPKKSKPNSKDYHQYIQWLNYTGKLERYLNRSISYIYLRDLGRALDEPKTQERVQQAVSDLKKHLIEATSERDKEIFSMAGLYKWAENQGVEDTLIWLMDKLKDVSAHIPEGMDAEQAQRKLIKIVAGVVMHVLEEEIPQAERTRKLEEAIRLGYSYGLTYPFIDDVQDANILSPKEQAQFSELIRMSLLTQSVPKLEHYEWSDQNRKLMQYIHTELGEAFEFIKTKQKPDMREKFFEQSYVFFQSQEVDRLKELSNPSYTNEELFVPIILKSACSRLIVRSVINADEDEGFNNRTFYYGIYNQLADDFTDMFDDLAAGAVTPYTYYLKYHNQRADLINPFALYWTVIFNLIHHVYQNDPNVREVILDRAINGLKRAKERLGAEKYNEVMGIFATGNPAFNDMIQQLADKADDVDFFDKLLRDHMLSMMREERKEREAFSEMIKSLRAEINMFLPIQTSGANIGELVVEASNYSLEQEGKRLRPIITWVMATESYRLEKSAIIPLLKSLEYMHTASLIYDDLPSQDNASIRRGSLTLHHVYNTAVAEITALFLTQKAIEEQTFLNEFDAETVLKLVRYSAKSVKDMCQGQIMDLESKGKSLSVEQLNAMCFYKTGIAFEVSLLMPAILARAEEAELEALKKFARHAGIAFQIKDDLLDVEGSLESLGKPARQDETNDSSTFVSVLGKGEAKKEMWRHYCRAMEALQNIPRNTAFLKHLMNYILNRDN</sequence>
<protein>
    <submittedName>
        <fullName evidence="7">Polyprenyl synthetase family protein</fullName>
    </submittedName>
</protein>
<reference evidence="7" key="1">
    <citation type="submission" date="2020-09" db="EMBL/GenBank/DDBJ databases">
        <title>Bacillus faecalis sp. nov., a moderately halophilic bacterium isolated from cow faeces.</title>
        <authorList>
            <person name="Jiang L."/>
            <person name="Lee J."/>
        </authorList>
    </citation>
    <scope>NUCLEOTIDE SEQUENCE</scope>
    <source>
        <strain evidence="7">AGMB 02131</strain>
    </source>
</reference>
<comment type="similarity">
    <text evidence="2">Belongs to the FPP/GGPP synthase family.</text>
</comment>
<dbReference type="PANTHER" id="PTHR43281:SF1">
    <property type="entry name" value="FARNESYL DIPHOSPHATE SYNTHASE"/>
    <property type="match status" value="1"/>
</dbReference>
<comment type="cofactor">
    <cofactor evidence="1">
        <name>Mg(2+)</name>
        <dbReference type="ChEBI" id="CHEBI:18420"/>
    </cofactor>
</comment>
<dbReference type="InterPro" id="IPR000092">
    <property type="entry name" value="Polyprenyl_synt"/>
</dbReference>
<keyword evidence="6" id="KW-0414">Isoprene biosynthesis</keyword>
<gene>
    <name evidence="7" type="ORF">IEO70_10625</name>
</gene>
<dbReference type="Proteomes" id="UP000602076">
    <property type="component" value="Unassembled WGS sequence"/>
</dbReference>
<dbReference type="GO" id="GO:0004659">
    <property type="term" value="F:prenyltransferase activity"/>
    <property type="evidence" value="ECO:0007669"/>
    <property type="project" value="InterPro"/>
</dbReference>
<dbReference type="RefSeq" id="WP_190998349.1">
    <property type="nucleotide sequence ID" value="NZ_JACXSI010000023.1"/>
</dbReference>
<keyword evidence="5" id="KW-0460">Magnesium</keyword>
<keyword evidence="3" id="KW-0808">Transferase</keyword>
<dbReference type="PROSITE" id="PS00723">
    <property type="entry name" value="POLYPRENYL_SYNTHASE_1"/>
    <property type="match status" value="1"/>
</dbReference>
<keyword evidence="8" id="KW-1185">Reference proteome</keyword>
<comment type="caution">
    <text evidence="7">The sequence shown here is derived from an EMBL/GenBank/DDBJ whole genome shotgun (WGS) entry which is preliminary data.</text>
</comment>
<dbReference type="SFLD" id="SFLDS00005">
    <property type="entry name" value="Isoprenoid_Synthase_Type_I"/>
    <property type="match status" value="1"/>
</dbReference>
<dbReference type="GO" id="GO:0046872">
    <property type="term" value="F:metal ion binding"/>
    <property type="evidence" value="ECO:0007669"/>
    <property type="project" value="UniProtKB-KW"/>
</dbReference>
<dbReference type="Gene3D" id="1.10.600.10">
    <property type="entry name" value="Farnesyl Diphosphate Synthase"/>
    <property type="match status" value="1"/>
</dbReference>
<dbReference type="Pfam" id="PF00348">
    <property type="entry name" value="polyprenyl_synt"/>
    <property type="match status" value="1"/>
</dbReference>
<dbReference type="SUPFAM" id="SSF48576">
    <property type="entry name" value="Terpenoid synthases"/>
    <property type="match status" value="2"/>
</dbReference>